<sequence length="273" mass="28687">MSGSDIAIITSVTNPRVKRLVALRNRRLRDREQVCLVEGYNELAHAVSTGVAPIEVYLCPDLIDDDPLGLAARLGELAPVFHLSRPAFEKAAYREGADGWLAVIPTVETGLDQIALDSNPLVVVCGSVEKPGNLGAILRTADAAGAVAVVSVDPVTDWGNPNVIRASKGAVFSVRVASASTADFLAWAHSNGLSTVATTPAATDYVTDLDLSGPTAILVGSEKHGLSAELLEKADRTAKLPMYGHVDSLNVAVSAGITIYEAVRQRRAVEPTA</sequence>
<evidence type="ECO:0000256" key="2">
    <source>
        <dbReference type="ARBA" id="ARBA00022603"/>
    </source>
</evidence>
<evidence type="ECO:0000259" key="4">
    <source>
        <dbReference type="Pfam" id="PF00588"/>
    </source>
</evidence>
<dbReference type="GO" id="GO:0006396">
    <property type="term" value="P:RNA processing"/>
    <property type="evidence" value="ECO:0007669"/>
    <property type="project" value="InterPro"/>
</dbReference>
<evidence type="ECO:0000256" key="3">
    <source>
        <dbReference type="ARBA" id="ARBA00022679"/>
    </source>
</evidence>
<proteinExistence type="inferred from homology"/>
<evidence type="ECO:0000259" key="5">
    <source>
        <dbReference type="Pfam" id="PF22435"/>
    </source>
</evidence>
<feature type="domain" description="tRNA/rRNA methyltransferase SpoU type" evidence="4">
    <location>
        <begin position="121"/>
        <end position="260"/>
    </location>
</feature>
<evidence type="ECO:0000313" key="7">
    <source>
        <dbReference type="Proteomes" id="UP000515563"/>
    </source>
</evidence>
<dbReference type="SUPFAM" id="SSF75217">
    <property type="entry name" value="alpha/beta knot"/>
    <property type="match status" value="1"/>
</dbReference>
<dbReference type="InterPro" id="IPR029026">
    <property type="entry name" value="tRNA_m1G_MTases_N"/>
</dbReference>
<dbReference type="PANTHER" id="PTHR43191:SF2">
    <property type="entry name" value="RRNA METHYLTRANSFERASE 3, MITOCHONDRIAL"/>
    <property type="match status" value="1"/>
</dbReference>
<dbReference type="GO" id="GO:0008173">
    <property type="term" value="F:RNA methyltransferase activity"/>
    <property type="evidence" value="ECO:0007669"/>
    <property type="project" value="InterPro"/>
</dbReference>
<dbReference type="Pfam" id="PF00588">
    <property type="entry name" value="SpoU_methylase"/>
    <property type="match status" value="1"/>
</dbReference>
<dbReference type="Gene3D" id="3.30.1330.30">
    <property type="match status" value="1"/>
</dbReference>
<gene>
    <name evidence="6" type="ORF">F1D05_12290</name>
</gene>
<dbReference type="SUPFAM" id="SSF55315">
    <property type="entry name" value="L30e-like"/>
    <property type="match status" value="1"/>
</dbReference>
<dbReference type="InterPro" id="IPR029064">
    <property type="entry name" value="Ribosomal_eL30-like_sf"/>
</dbReference>
<dbReference type="GO" id="GO:0032259">
    <property type="term" value="P:methylation"/>
    <property type="evidence" value="ECO:0007669"/>
    <property type="project" value="UniProtKB-KW"/>
</dbReference>
<dbReference type="InterPro" id="IPR001537">
    <property type="entry name" value="SpoU_MeTrfase"/>
</dbReference>
<organism evidence="6 7">
    <name type="scientific">Kribbella qitaiheensis</name>
    <dbReference type="NCBI Taxonomy" id="1544730"/>
    <lineage>
        <taxon>Bacteria</taxon>
        <taxon>Bacillati</taxon>
        <taxon>Actinomycetota</taxon>
        <taxon>Actinomycetes</taxon>
        <taxon>Propionibacteriales</taxon>
        <taxon>Kribbellaceae</taxon>
        <taxon>Kribbella</taxon>
    </lineage>
</organism>
<reference evidence="6 7" key="2">
    <citation type="journal article" date="2020" name="Microbiol. Resour. Announc.">
        <title>Antarctic desert soil bacteria exhibit high novel natural product potential, evaluated through long-read genome sequencing and comparative genomics.</title>
        <authorList>
            <person name="Benaud N."/>
            <person name="Edwards R.J."/>
            <person name="Amos T.G."/>
            <person name="D'Agostino P.M."/>
            <person name="Gutierrez-Chavez C."/>
            <person name="Montgomery K."/>
            <person name="Nicetic I."/>
            <person name="Ferrari B.C."/>
        </authorList>
    </citation>
    <scope>NUCLEOTIDE SEQUENCE [LARGE SCALE GENOMIC DNA]</scope>
    <source>
        <strain evidence="6 7">SPB151</strain>
    </source>
</reference>
<dbReference type="InterPro" id="IPR051259">
    <property type="entry name" value="rRNA_Methyltransferase"/>
</dbReference>
<keyword evidence="2 6" id="KW-0489">Methyltransferase</keyword>
<dbReference type="InterPro" id="IPR029028">
    <property type="entry name" value="Alpha/beta_knot_MTases"/>
</dbReference>
<protein>
    <submittedName>
        <fullName evidence="6">RNA methyltransferase</fullName>
    </submittedName>
</protein>
<keyword evidence="3 6" id="KW-0808">Transferase</keyword>
<evidence type="ECO:0000256" key="1">
    <source>
        <dbReference type="ARBA" id="ARBA00007228"/>
    </source>
</evidence>
<reference evidence="7" key="1">
    <citation type="submission" date="2019-09" db="EMBL/GenBank/DDBJ databases">
        <title>Antimicrobial potential of Antarctic Bacteria.</title>
        <authorList>
            <person name="Benaud N."/>
            <person name="Edwards R.J."/>
            <person name="Ferrari B.C."/>
        </authorList>
    </citation>
    <scope>NUCLEOTIDE SEQUENCE [LARGE SCALE GENOMIC DNA]</scope>
    <source>
        <strain evidence="7">SPB151</strain>
    </source>
</reference>
<comment type="similarity">
    <text evidence="1">Belongs to the class IV-like SAM-binding methyltransferase superfamily. RNA methyltransferase TrmH family.</text>
</comment>
<dbReference type="Proteomes" id="UP000515563">
    <property type="component" value="Chromosome"/>
</dbReference>
<dbReference type="Gene3D" id="3.40.1280.10">
    <property type="match status" value="1"/>
</dbReference>
<name>A0A7G6WX25_9ACTN</name>
<dbReference type="KEGG" id="kqi:F1D05_12290"/>
<dbReference type="AlphaFoldDB" id="A0A7G6WX25"/>
<dbReference type="InterPro" id="IPR053888">
    <property type="entry name" value="MRM3-like_sub_bind"/>
</dbReference>
<dbReference type="PANTHER" id="PTHR43191">
    <property type="entry name" value="RRNA METHYLTRANSFERASE 3"/>
    <property type="match status" value="1"/>
</dbReference>
<dbReference type="Pfam" id="PF22435">
    <property type="entry name" value="MRM3-like_sub_bind"/>
    <property type="match status" value="1"/>
</dbReference>
<dbReference type="EMBL" id="CP043661">
    <property type="protein sequence ID" value="QNE18540.1"/>
    <property type="molecule type" value="Genomic_DNA"/>
</dbReference>
<dbReference type="GO" id="GO:0003723">
    <property type="term" value="F:RNA binding"/>
    <property type="evidence" value="ECO:0007669"/>
    <property type="project" value="InterPro"/>
</dbReference>
<feature type="domain" description="MRM3-like substrate binding" evidence="5">
    <location>
        <begin position="14"/>
        <end position="102"/>
    </location>
</feature>
<dbReference type="RefSeq" id="WP_185447755.1">
    <property type="nucleotide sequence ID" value="NZ_CP043661.1"/>
</dbReference>
<evidence type="ECO:0000313" key="6">
    <source>
        <dbReference type="EMBL" id="QNE18540.1"/>
    </source>
</evidence>
<accession>A0A7G6WX25</accession>
<keyword evidence="7" id="KW-1185">Reference proteome</keyword>